<name>A0A0B6YXT9_9EUPU</name>
<accession>A0A0B6YXT9</accession>
<evidence type="ECO:0000313" key="1">
    <source>
        <dbReference type="EMBL" id="CEK61028.1"/>
    </source>
</evidence>
<dbReference type="EMBL" id="HACG01014163">
    <property type="protein sequence ID" value="CEK61028.1"/>
    <property type="molecule type" value="Transcribed_RNA"/>
</dbReference>
<organism evidence="1">
    <name type="scientific">Arion vulgaris</name>
    <dbReference type="NCBI Taxonomy" id="1028688"/>
    <lineage>
        <taxon>Eukaryota</taxon>
        <taxon>Metazoa</taxon>
        <taxon>Spiralia</taxon>
        <taxon>Lophotrochozoa</taxon>
        <taxon>Mollusca</taxon>
        <taxon>Gastropoda</taxon>
        <taxon>Heterobranchia</taxon>
        <taxon>Euthyneura</taxon>
        <taxon>Panpulmonata</taxon>
        <taxon>Eupulmonata</taxon>
        <taxon>Stylommatophora</taxon>
        <taxon>Helicina</taxon>
        <taxon>Arionoidea</taxon>
        <taxon>Arionidae</taxon>
        <taxon>Arion</taxon>
    </lineage>
</organism>
<proteinExistence type="predicted"/>
<protein>
    <submittedName>
        <fullName evidence="1">Uncharacterized protein</fullName>
    </submittedName>
</protein>
<sequence>MRVTKENMLVPLLCMRAVPGLNTIVSVRYIPITIAFRSTQPEMGTKETEEIFMLLTTQPIICEVKEKYGHNTVTPTIPHGMKTGS</sequence>
<reference evidence="1" key="1">
    <citation type="submission" date="2014-12" db="EMBL/GenBank/DDBJ databases">
        <title>Insight into the proteome of Arion vulgaris.</title>
        <authorList>
            <person name="Aradska J."/>
            <person name="Bulat T."/>
            <person name="Smidak R."/>
            <person name="Sarate P."/>
            <person name="Gangsoo J."/>
            <person name="Sialana F."/>
            <person name="Bilban M."/>
            <person name="Lubec G."/>
        </authorList>
    </citation>
    <scope>NUCLEOTIDE SEQUENCE</scope>
    <source>
        <tissue evidence="1">Skin</tissue>
    </source>
</reference>
<dbReference type="AlphaFoldDB" id="A0A0B6YXT9"/>
<gene>
    <name evidence="1" type="primary">ORF41099</name>
</gene>